<evidence type="ECO:0000256" key="7">
    <source>
        <dbReference type="ARBA" id="ARBA00023136"/>
    </source>
</evidence>
<accession>A0ABV6J7G8</accession>
<evidence type="ECO:0000256" key="6">
    <source>
        <dbReference type="ARBA" id="ARBA00023034"/>
    </source>
</evidence>
<keyword evidence="4" id="KW-0735">Signal-anchor</keyword>
<comment type="caution">
    <text evidence="9">The sequence shown here is derived from an EMBL/GenBank/DDBJ whole genome shotgun (WGS) entry which is preliminary data.</text>
</comment>
<keyword evidence="3" id="KW-0378">Hydrolase</keyword>
<keyword evidence="2" id="KW-0812">Transmembrane</keyword>
<sequence>MKKTKGIIIGVIFMLLAATSVYADEDGTNHEYDDPIFTSQIGMWYTVWWDNEPPFDSHWTEWTRYRPVIGDYNAGDPDTIRAHMQWMKQAGVDFVILDDTNGHGNDNGNIAANIDSIFQVVESMPEGTAPKLALAIGYGQWGANDSGAHQAEANLVFDQYAQRSVYYQWKGKPLLIDYTSPSWFYKWNDDRFTVRFATGKVSDAAPVAPDTGLWGWVFDREQHNKEVAGINPGWDTAHLGRGTTPISREGGQLYSDLWKNAIRNNPEAVIIASFNDFAEETGIEAVEPRDDSAPAYLDYYGDPAPDWYQKLTEGYAGLKEGYKEGFYYREEHKPQLYLYTNGKLKKVESLPHQLPVIELPKGYMNGKIKPAKPDKEDKEKKWVAVDLYQSWLNQFRGLNQDWSYRTLLASGVENAGISNGAVFEYIQPSELAHMYSQNEEAADTPDDRLGFKVHPAWSGENGWIISDVQVELPAEKKLYLTYIPGKVNTASDGVSVTIAINGEQTAYHWIDGEAGWKAKQVVDISAYAGQQVTVSFKVGWGKEQLGDQATPAYDSFFIGEPRIVTKKP</sequence>
<evidence type="ECO:0000256" key="2">
    <source>
        <dbReference type="ARBA" id="ARBA00022692"/>
    </source>
</evidence>
<name>A0ABV6J7G8_9BACL</name>
<evidence type="ECO:0000256" key="3">
    <source>
        <dbReference type="ARBA" id="ARBA00022801"/>
    </source>
</evidence>
<reference evidence="9 10" key="1">
    <citation type="submission" date="2024-09" db="EMBL/GenBank/DDBJ databases">
        <authorList>
            <person name="Sun Q."/>
            <person name="Mori K."/>
        </authorList>
    </citation>
    <scope>NUCLEOTIDE SEQUENCE [LARGE SCALE GENOMIC DNA]</scope>
    <source>
        <strain evidence="9 10">CCM 4839</strain>
    </source>
</reference>
<dbReference type="Proteomes" id="UP001589818">
    <property type="component" value="Unassembled WGS sequence"/>
</dbReference>
<protein>
    <submittedName>
        <fullName evidence="9">Uncharacterized protein</fullName>
    </submittedName>
</protein>
<dbReference type="InterPro" id="IPR026071">
    <property type="entry name" value="Glyco_Hydrolase_99"/>
</dbReference>
<evidence type="ECO:0000256" key="1">
    <source>
        <dbReference type="ARBA" id="ARBA00004323"/>
    </source>
</evidence>
<feature type="chain" id="PRO_5046751599" evidence="8">
    <location>
        <begin position="24"/>
        <end position="568"/>
    </location>
</feature>
<evidence type="ECO:0000313" key="10">
    <source>
        <dbReference type="Proteomes" id="UP001589818"/>
    </source>
</evidence>
<keyword evidence="5" id="KW-1133">Transmembrane helix</keyword>
<keyword evidence="7" id="KW-0472">Membrane</keyword>
<keyword evidence="8" id="KW-0732">Signal</keyword>
<evidence type="ECO:0000256" key="4">
    <source>
        <dbReference type="ARBA" id="ARBA00022968"/>
    </source>
</evidence>
<feature type="signal peptide" evidence="8">
    <location>
        <begin position="1"/>
        <end position="23"/>
    </location>
</feature>
<evidence type="ECO:0000256" key="8">
    <source>
        <dbReference type="SAM" id="SignalP"/>
    </source>
</evidence>
<proteinExistence type="predicted"/>
<comment type="subcellular location">
    <subcellularLocation>
        <location evidence="1">Golgi apparatus membrane</location>
        <topology evidence="1">Single-pass type II membrane protein</topology>
    </subcellularLocation>
</comment>
<dbReference type="RefSeq" id="WP_204821150.1">
    <property type="nucleotide sequence ID" value="NZ_JANHOF010000011.1"/>
</dbReference>
<keyword evidence="6" id="KW-0333">Golgi apparatus</keyword>
<dbReference type="EMBL" id="JBHLVF010000012">
    <property type="protein sequence ID" value="MFC0391721.1"/>
    <property type="molecule type" value="Genomic_DNA"/>
</dbReference>
<organism evidence="9 10">
    <name type="scientific">Paenibacillus mendelii</name>
    <dbReference type="NCBI Taxonomy" id="206163"/>
    <lineage>
        <taxon>Bacteria</taxon>
        <taxon>Bacillati</taxon>
        <taxon>Bacillota</taxon>
        <taxon>Bacilli</taxon>
        <taxon>Bacillales</taxon>
        <taxon>Paenibacillaceae</taxon>
        <taxon>Paenibacillus</taxon>
    </lineage>
</organism>
<evidence type="ECO:0000256" key="5">
    <source>
        <dbReference type="ARBA" id="ARBA00022989"/>
    </source>
</evidence>
<dbReference type="PANTHER" id="PTHR13572:SF4">
    <property type="entry name" value="RE57134P"/>
    <property type="match status" value="1"/>
</dbReference>
<keyword evidence="10" id="KW-1185">Reference proteome</keyword>
<dbReference type="Gene3D" id="3.20.20.80">
    <property type="entry name" value="Glycosidases"/>
    <property type="match status" value="1"/>
</dbReference>
<evidence type="ECO:0000313" key="9">
    <source>
        <dbReference type="EMBL" id="MFC0391721.1"/>
    </source>
</evidence>
<gene>
    <name evidence="9" type="ORF">ACFFJ8_10130</name>
</gene>
<dbReference type="PANTHER" id="PTHR13572">
    <property type="entry name" value="ENDO-ALPHA-1,2-MANNOSIDASE"/>
    <property type="match status" value="1"/>
</dbReference>